<evidence type="ECO:0000313" key="1">
    <source>
        <dbReference type="EMBL" id="CCQ43466.1"/>
    </source>
</evidence>
<proteinExistence type="predicted"/>
<dbReference type="OrthoDB" id="45365at2759"/>
<sequence length="49" mass="5997">MLGCLGMATCYMYRTLSTAQIKLYKHSDWYLMLIYYKVFYIYMTSETRM</sequence>
<reference evidence="1" key="1">
    <citation type="journal article" date="2013" name="PLoS ONE">
        <title>Direct detection of alternative open reading frames translation products in human significantly expands the proteome.</title>
        <authorList>
            <person name="Vanderperre B."/>
            <person name="Lucier J.-F."/>
            <person name="Motard J."/>
            <person name="Tremblay G."/>
            <person name="Vanderperre S."/>
            <person name="Wisztorski M."/>
            <person name="Salzet M."/>
            <person name="Boisvert F.-M."/>
            <person name="Roucou X."/>
        </authorList>
    </citation>
    <scope>NUCLEOTIDE SEQUENCE</scope>
</reference>
<gene>
    <name evidence="1" type="primary">KLHL21</name>
</gene>
<protein>
    <submittedName>
        <fullName evidence="1">Alternative protein KLHL21</fullName>
    </submittedName>
</protein>
<dbReference type="ChiTaRS" id="KLHL21">
    <property type="organism name" value="human"/>
</dbReference>
<organism evidence="1">
    <name type="scientific">Homo sapiens</name>
    <name type="common">Human</name>
    <dbReference type="NCBI Taxonomy" id="9606"/>
    <lineage>
        <taxon>Eukaryota</taxon>
        <taxon>Metazoa</taxon>
        <taxon>Chordata</taxon>
        <taxon>Craniata</taxon>
        <taxon>Vertebrata</taxon>
        <taxon>Euteleostomi</taxon>
        <taxon>Mammalia</taxon>
        <taxon>Eutheria</taxon>
        <taxon>Euarchontoglires</taxon>
        <taxon>Primates</taxon>
        <taxon>Haplorrhini</taxon>
        <taxon>Catarrhini</taxon>
        <taxon>Hominidae</taxon>
        <taxon>Homo</taxon>
    </lineage>
</organism>
<name>L8E9P8_HUMAN</name>
<dbReference type="EMBL" id="HF583969">
    <property type="protein sequence ID" value="CCQ43466.1"/>
    <property type="molecule type" value="Genomic_DNA"/>
</dbReference>
<accession>L8E9P8</accession>
<dbReference type="AlphaFoldDB" id="L8E9P8"/>